<dbReference type="SMART" id="SM00493">
    <property type="entry name" value="TOPRIM"/>
    <property type="match status" value="1"/>
</dbReference>
<dbReference type="RefSeq" id="WP_135282460.1">
    <property type="nucleotide sequence ID" value="NZ_SRIO01000015.1"/>
</dbReference>
<dbReference type="AlphaFoldDB" id="A0A4Z0F6E7"/>
<evidence type="ECO:0000256" key="2">
    <source>
        <dbReference type="ARBA" id="ARBA00009446"/>
    </source>
</evidence>
<feature type="site" description="Interaction with DNA" evidence="10">
    <location>
        <position position="309"/>
    </location>
</feature>
<keyword evidence="6" id="KW-0460">Magnesium</keyword>
<evidence type="ECO:0000259" key="11">
    <source>
        <dbReference type="PROSITE" id="PS50880"/>
    </source>
</evidence>
<dbReference type="Gene3D" id="2.70.20.10">
    <property type="entry name" value="Topoisomerase I, domain 3"/>
    <property type="match status" value="1"/>
</dbReference>
<dbReference type="Gene3D" id="1.10.460.10">
    <property type="entry name" value="Topoisomerase I, domain 2"/>
    <property type="match status" value="1"/>
</dbReference>
<dbReference type="Pfam" id="PF01131">
    <property type="entry name" value="Topoisom_bac"/>
    <property type="match status" value="1"/>
</dbReference>
<evidence type="ECO:0000259" key="12">
    <source>
        <dbReference type="PROSITE" id="PS52039"/>
    </source>
</evidence>
<evidence type="ECO:0000256" key="6">
    <source>
        <dbReference type="ARBA" id="ARBA00022842"/>
    </source>
</evidence>
<comment type="function">
    <text evidence="10">Releases the supercoiling and torsional tension of DNA, which is introduced during the DNA replication and transcription, by transiently cleaving and rejoining one strand of the DNA duplex. Introduces a single-strand break via transesterification at a target site in duplex DNA. The scissile phosphodiester is attacked by the catalytic tyrosine of the enzyme, resulting in the formation of a DNA-(5'-phosphotyrosyl)-enzyme intermediate and the expulsion of a 3'-OH DNA strand. The free DNA strand then undergoes passage around the unbroken strand, thus removing DNA supercoils. Finally, in the religation step, the DNA 3'-OH attacks the covalent intermediate to expel the active-site tyrosine and restore the DNA phosphodiester backbone.</text>
</comment>
<dbReference type="Proteomes" id="UP000297890">
    <property type="component" value="Unassembled WGS sequence"/>
</dbReference>
<dbReference type="InterPro" id="IPR028612">
    <property type="entry name" value="Topoisom_1_IA"/>
</dbReference>
<dbReference type="PROSITE" id="PS50880">
    <property type="entry name" value="TOPRIM"/>
    <property type="match status" value="1"/>
</dbReference>
<protein>
    <recommendedName>
        <fullName evidence="10">DNA topoisomerase 1</fullName>
        <ecNumber evidence="10">5.6.2.1</ecNumber>
    </recommendedName>
    <alternativeName>
        <fullName evidence="10">DNA topoisomerase I</fullName>
    </alternativeName>
</protein>
<sequence>MSHYLLIVESPAKAKTINKYLGKDFQVLASYGHVRDLIPKEGAVDPAHGFAMKYEPIARSSKHLDAIAKALEKTDIVYLATDPDREGEAISWHLQQLLADKGLLKDKPVQRVVFHEITQRAVAEAIQHPRDISTDLVNAQQARRALDYLVGFNLSPLLWRKVRRGLSAGRVQSPALRLIVEREEEIERFEAREYWSVQAQLAMETHRFPARLIQFDGEKIEQFSITDQSSAERVRSRLLEAAQGALSVEQVLRKQKRRNPAAPFITSTLQQEAARKLGFTAKRTMQIAQQLYEGIDLGGEQVGLITYMRTDSVALAQDAVQEIRTFIGDRYGADQIPAQPRVYKTRAKNAQEAHEAIRPTSVERDPDTLRRALSPDQAKLYDLIWKRTVASQMVHATYDTVAITLKAGDAGQFRATGQTLVHPGFIAVYQEGRDEQSDEDENRELPALAEGQAVPLEDIQNEQHFTEPPPRFSEATLVKALEEFGIGRPSTYASIISTLQDREYVVLDRKRFVPTDVGRIVNRFLTQHFTQYVDYQFTARLEDQLDAISRGERDWVPVLEDFWAPFKHRVDETLENVSRADVTTEALEEACPKCSKPLAIRLGRRGRFIGCSGYPDCDYTRNLEDKGEEAPPERVEGRVCPECSSALEIKHGRYGKFIGCSSYPKCKHIEPLVKPLETGVTCPECKEGELLQRKSRYGKLFYSCSRYPTCKYAVWNPPLAEPCPQCGWPILTLKTTKRRGTEKVCPRKECGYAVSAEDTALANAD</sequence>
<dbReference type="CDD" id="cd03363">
    <property type="entry name" value="TOPRIM_TopoIA_TopoI"/>
    <property type="match status" value="1"/>
</dbReference>
<keyword evidence="8 10" id="KW-0238">DNA-binding</keyword>
<evidence type="ECO:0000256" key="4">
    <source>
        <dbReference type="ARBA" id="ARBA00022771"/>
    </source>
</evidence>
<dbReference type="EC" id="5.6.2.1" evidence="10"/>
<dbReference type="InterPro" id="IPR006171">
    <property type="entry name" value="TOPRIM_dom"/>
</dbReference>
<dbReference type="OrthoDB" id="9804262at2"/>
<feature type="domain" description="Toprim" evidence="11">
    <location>
        <begin position="3"/>
        <end position="118"/>
    </location>
</feature>
<feature type="site" description="Interaction with DNA" evidence="10">
    <location>
        <position position="502"/>
    </location>
</feature>
<dbReference type="InterPro" id="IPR003601">
    <property type="entry name" value="Topo_IA_2"/>
</dbReference>
<feature type="site" description="Interaction with DNA" evidence="10">
    <location>
        <position position="144"/>
    </location>
</feature>
<gene>
    <name evidence="10 13" type="primary">topA</name>
    <name evidence="13" type="ORF">E4680_10980</name>
</gene>
<evidence type="ECO:0000256" key="10">
    <source>
        <dbReference type="HAMAP-Rule" id="MF_00952"/>
    </source>
</evidence>
<dbReference type="SMART" id="SM00437">
    <property type="entry name" value="TOP1Ac"/>
    <property type="match status" value="1"/>
</dbReference>
<dbReference type="GO" id="GO:0008270">
    <property type="term" value="F:zinc ion binding"/>
    <property type="evidence" value="ECO:0007669"/>
    <property type="project" value="UniProtKB-KW"/>
</dbReference>
<proteinExistence type="inferred from homology"/>
<feature type="site" description="Interaction with DNA" evidence="10">
    <location>
        <position position="159"/>
    </location>
</feature>
<dbReference type="InterPro" id="IPR013825">
    <property type="entry name" value="Topo_IA_cen_sub2"/>
</dbReference>
<dbReference type="InterPro" id="IPR034149">
    <property type="entry name" value="TOPRIM_TopoI"/>
</dbReference>
<dbReference type="HAMAP" id="MF_00952">
    <property type="entry name" value="Topoisom_1_prok"/>
    <property type="match status" value="1"/>
</dbReference>
<dbReference type="Gene3D" id="3.30.65.10">
    <property type="entry name" value="Bacterial Topoisomerase I, domain 1"/>
    <property type="match status" value="3"/>
</dbReference>
<evidence type="ECO:0000256" key="5">
    <source>
        <dbReference type="ARBA" id="ARBA00022833"/>
    </source>
</evidence>
<comment type="similarity">
    <text evidence="2 10">Belongs to the type IA topoisomerase family.</text>
</comment>
<keyword evidence="4" id="KW-0863">Zinc-finger</keyword>
<evidence type="ECO:0000256" key="9">
    <source>
        <dbReference type="ARBA" id="ARBA00023235"/>
    </source>
</evidence>
<dbReference type="PROSITE" id="PS52039">
    <property type="entry name" value="TOPO_IA_2"/>
    <property type="match status" value="1"/>
</dbReference>
<comment type="caution">
    <text evidence="13">The sequence shown here is derived from an EMBL/GenBank/DDBJ whole genome shotgun (WGS) entry which is preliminary data.</text>
</comment>
<feature type="domain" description="Topo IA-type catalytic" evidence="12">
    <location>
        <begin position="133"/>
        <end position="570"/>
    </location>
</feature>
<dbReference type="CDD" id="cd00186">
    <property type="entry name" value="TOP1Ac"/>
    <property type="match status" value="1"/>
</dbReference>
<dbReference type="Pfam" id="PF01396">
    <property type="entry name" value="Zn_ribbon_Top1"/>
    <property type="match status" value="3"/>
</dbReference>
<dbReference type="InterPro" id="IPR013497">
    <property type="entry name" value="Topo_IA_cen"/>
</dbReference>
<dbReference type="SUPFAM" id="SSF57783">
    <property type="entry name" value="Zinc beta-ribbon"/>
    <property type="match status" value="1"/>
</dbReference>
<evidence type="ECO:0000256" key="8">
    <source>
        <dbReference type="ARBA" id="ARBA00023125"/>
    </source>
</evidence>
<keyword evidence="14" id="KW-1185">Reference proteome</keyword>
<feature type="site" description="Interaction with DNA" evidence="10">
    <location>
        <position position="147"/>
    </location>
</feature>
<dbReference type="InterPro" id="IPR000380">
    <property type="entry name" value="Topo_IA"/>
</dbReference>
<comment type="catalytic activity">
    <reaction evidence="1 10">
        <text>ATP-independent breakage of single-stranded DNA, followed by passage and rejoining.</text>
        <dbReference type="EC" id="5.6.2.1"/>
    </reaction>
</comment>
<feature type="site" description="Interaction with DNA" evidence="10">
    <location>
        <position position="143"/>
    </location>
</feature>
<dbReference type="NCBIfam" id="TIGR01051">
    <property type="entry name" value="topA_bact"/>
    <property type="match status" value="1"/>
</dbReference>
<keyword evidence="5" id="KW-0862">Zinc</keyword>
<evidence type="ECO:0000256" key="3">
    <source>
        <dbReference type="ARBA" id="ARBA00022723"/>
    </source>
</evidence>
<comment type="caution">
    <text evidence="10">Lacks conserved residue(s) required for the propagation of feature annotation.</text>
</comment>
<dbReference type="InterPro" id="IPR013826">
    <property type="entry name" value="Topo_IA_cen_sub3"/>
</dbReference>
<dbReference type="GO" id="GO:0003917">
    <property type="term" value="F:DNA topoisomerase type I (single strand cut, ATP-independent) activity"/>
    <property type="evidence" value="ECO:0007669"/>
    <property type="project" value="UniProtKB-UniRule"/>
</dbReference>
<dbReference type="InterPro" id="IPR013498">
    <property type="entry name" value="Topo_IA_Znf"/>
</dbReference>
<dbReference type="InterPro" id="IPR023406">
    <property type="entry name" value="Topo_IA_AS"/>
</dbReference>
<accession>A0A4Z0F6E7</accession>
<comment type="subunit">
    <text evidence="10">Monomer.</text>
</comment>
<dbReference type="Gene3D" id="3.40.50.140">
    <property type="match status" value="1"/>
</dbReference>
<dbReference type="PRINTS" id="PR00417">
    <property type="entry name" value="PRTPISMRASEI"/>
</dbReference>
<keyword evidence="9 10" id="KW-0413">Isomerase</keyword>
<dbReference type="Pfam" id="PF01751">
    <property type="entry name" value="Toprim"/>
    <property type="match status" value="1"/>
</dbReference>
<name>A0A4Z0F6E7_9GAMM</name>
<feature type="active site" description="O-(5'-phospho-DNA)-tyrosine intermediate" evidence="10">
    <location>
        <position position="307"/>
    </location>
</feature>
<dbReference type="InterPro" id="IPR005733">
    <property type="entry name" value="TopoI_bac-type"/>
</dbReference>
<reference evidence="13 14" key="1">
    <citation type="journal article" date="2019" name="ISME J.">
        <title>Candidatus Macondimonas diazotrophica, a novel gammaproteobacterial genus dominating crude-oil-contaminated coastal sediments.</title>
        <authorList>
            <person name="Karthikeyan S."/>
            <person name="Konstantinidis K."/>
        </authorList>
    </citation>
    <scope>NUCLEOTIDE SEQUENCE [LARGE SCALE GENOMIC DNA]</scope>
    <source>
        <strain evidence="13 14">KTK01</strain>
    </source>
</reference>
<dbReference type="GO" id="GO:0003677">
    <property type="term" value="F:DNA binding"/>
    <property type="evidence" value="ECO:0007669"/>
    <property type="project" value="UniProtKB-KW"/>
</dbReference>
<dbReference type="InterPro" id="IPR003602">
    <property type="entry name" value="Topo_IA_DNA-bd_dom"/>
</dbReference>
<dbReference type="InterPro" id="IPR023405">
    <property type="entry name" value="Topo_IA_core_domain"/>
</dbReference>
<dbReference type="GO" id="GO:0006265">
    <property type="term" value="P:DNA topological change"/>
    <property type="evidence" value="ECO:0007669"/>
    <property type="project" value="UniProtKB-UniRule"/>
</dbReference>
<dbReference type="SUPFAM" id="SSF56712">
    <property type="entry name" value="Prokaryotic type I DNA topoisomerase"/>
    <property type="match status" value="1"/>
</dbReference>
<dbReference type="SMART" id="SM00436">
    <property type="entry name" value="TOP1Bc"/>
    <property type="match status" value="1"/>
</dbReference>
<evidence type="ECO:0000256" key="1">
    <source>
        <dbReference type="ARBA" id="ARBA00000213"/>
    </source>
</evidence>
<feature type="site" description="Interaction with DNA" evidence="10">
    <location>
        <position position="33"/>
    </location>
</feature>
<keyword evidence="3" id="KW-0479">Metal-binding</keyword>
<dbReference type="GO" id="GO:0005694">
    <property type="term" value="C:chromosome"/>
    <property type="evidence" value="ECO:0007669"/>
    <property type="project" value="InterPro"/>
</dbReference>
<organism evidence="13 14">
    <name type="scientific">Candidatus Macondimonas diazotrophica</name>
    <dbReference type="NCBI Taxonomy" id="2305248"/>
    <lineage>
        <taxon>Bacteria</taxon>
        <taxon>Pseudomonadati</taxon>
        <taxon>Pseudomonadota</taxon>
        <taxon>Gammaproteobacteria</taxon>
        <taxon>Chromatiales</taxon>
        <taxon>Ectothiorhodospiraceae</taxon>
        <taxon>Candidatus Macondimonas</taxon>
    </lineage>
</organism>
<keyword evidence="7 10" id="KW-0799">Topoisomerase</keyword>
<evidence type="ECO:0000313" key="13">
    <source>
        <dbReference type="EMBL" id="TFZ81822.1"/>
    </source>
</evidence>
<dbReference type="Gene3D" id="1.10.290.10">
    <property type="entry name" value="Topoisomerase I, domain 4"/>
    <property type="match status" value="1"/>
</dbReference>
<dbReference type="PANTHER" id="PTHR42785">
    <property type="entry name" value="DNA TOPOISOMERASE, TYPE IA, CORE"/>
    <property type="match status" value="1"/>
</dbReference>
<evidence type="ECO:0000313" key="14">
    <source>
        <dbReference type="Proteomes" id="UP000297890"/>
    </source>
</evidence>
<feature type="region of interest" description="Interaction with DNA" evidence="10">
    <location>
        <begin position="167"/>
        <end position="172"/>
    </location>
</feature>
<evidence type="ECO:0000256" key="7">
    <source>
        <dbReference type="ARBA" id="ARBA00023029"/>
    </source>
</evidence>
<dbReference type="PANTHER" id="PTHR42785:SF1">
    <property type="entry name" value="DNA TOPOISOMERASE"/>
    <property type="match status" value="1"/>
</dbReference>
<dbReference type="PROSITE" id="PS00396">
    <property type="entry name" value="TOPO_IA_1"/>
    <property type="match status" value="1"/>
</dbReference>
<dbReference type="EMBL" id="SRIO01000015">
    <property type="protein sequence ID" value="TFZ81822.1"/>
    <property type="molecule type" value="Genomic_DNA"/>
</dbReference>
<dbReference type="InterPro" id="IPR013824">
    <property type="entry name" value="Topo_IA_cen_sub1"/>
</dbReference>